<organism evidence="1 2">
    <name type="scientific">Anthostomella pinea</name>
    <dbReference type="NCBI Taxonomy" id="933095"/>
    <lineage>
        <taxon>Eukaryota</taxon>
        <taxon>Fungi</taxon>
        <taxon>Dikarya</taxon>
        <taxon>Ascomycota</taxon>
        <taxon>Pezizomycotina</taxon>
        <taxon>Sordariomycetes</taxon>
        <taxon>Xylariomycetidae</taxon>
        <taxon>Xylariales</taxon>
        <taxon>Xylariaceae</taxon>
        <taxon>Anthostomella</taxon>
    </lineage>
</organism>
<comment type="caution">
    <text evidence="1">The sequence shown here is derived from an EMBL/GenBank/DDBJ whole genome shotgun (WGS) entry which is preliminary data.</text>
</comment>
<dbReference type="Proteomes" id="UP001295740">
    <property type="component" value="Unassembled WGS sequence"/>
</dbReference>
<dbReference type="AlphaFoldDB" id="A0AAI8VQ33"/>
<evidence type="ECO:0000313" key="2">
    <source>
        <dbReference type="Proteomes" id="UP001295740"/>
    </source>
</evidence>
<proteinExistence type="predicted"/>
<name>A0AAI8VQ33_9PEZI</name>
<reference evidence="1" key="1">
    <citation type="submission" date="2023-10" db="EMBL/GenBank/DDBJ databases">
        <authorList>
            <person name="Hackl T."/>
        </authorList>
    </citation>
    <scope>NUCLEOTIDE SEQUENCE</scope>
</reference>
<accession>A0AAI8VQ33</accession>
<sequence>MRHANHPALYRGIPPVIDCSAWNNGLSPALIISRCSAMIVGARWQKWLTSQQTLLTAAFDMSASATGVHHRPLIKHVQSLFNAGRGPGLSLAGCPNIAHTSASTADMLPVVDPRFNCLPGLGRLFQPRTIGMALKLA</sequence>
<dbReference type="EMBL" id="CAUWAG010000012">
    <property type="protein sequence ID" value="CAJ2508985.1"/>
    <property type="molecule type" value="Genomic_DNA"/>
</dbReference>
<evidence type="ECO:0000313" key="1">
    <source>
        <dbReference type="EMBL" id="CAJ2508985.1"/>
    </source>
</evidence>
<protein>
    <submittedName>
        <fullName evidence="1">Uu.00g140110.m01.CDS01</fullName>
    </submittedName>
</protein>
<keyword evidence="2" id="KW-1185">Reference proteome</keyword>
<gene>
    <name evidence="1" type="ORF">KHLLAP_LOCUS9453</name>
</gene>